<comment type="caution">
    <text evidence="1">The sequence shown here is derived from an EMBL/GenBank/DDBJ whole genome shotgun (WGS) entry which is preliminary data.</text>
</comment>
<name>A0A1F4VAN7_UNCKA</name>
<dbReference type="PANTHER" id="PTHR37036:SF2">
    <property type="entry name" value="DUF1861 FAMILY PROTEIN"/>
    <property type="match status" value="1"/>
</dbReference>
<accession>A0A1F4VAN7</accession>
<dbReference type="EMBL" id="MEVC01000022">
    <property type="protein sequence ID" value="OGC54246.1"/>
    <property type="molecule type" value="Genomic_DNA"/>
</dbReference>
<evidence type="ECO:0008006" key="3">
    <source>
        <dbReference type="Google" id="ProtNLM"/>
    </source>
</evidence>
<dbReference type="PANTHER" id="PTHR37036">
    <property type="match status" value="1"/>
</dbReference>
<dbReference type="Pfam" id="PF08950">
    <property type="entry name" value="DUF1861"/>
    <property type="match status" value="1"/>
</dbReference>
<proteinExistence type="predicted"/>
<dbReference type="InterPro" id="IPR015045">
    <property type="entry name" value="MPT-1-like_LmxM"/>
</dbReference>
<dbReference type="SUPFAM" id="SSF75005">
    <property type="entry name" value="Arabinanase/levansucrase/invertase"/>
    <property type="match status" value="1"/>
</dbReference>
<dbReference type="InterPro" id="IPR023296">
    <property type="entry name" value="Glyco_hydro_beta-prop_sf"/>
</dbReference>
<dbReference type="Proteomes" id="UP000179005">
    <property type="component" value="Unassembled WGS sequence"/>
</dbReference>
<evidence type="ECO:0000313" key="1">
    <source>
        <dbReference type="EMBL" id="OGC54246.1"/>
    </source>
</evidence>
<sequence>MYQNPEIQIKDSASQPRPAQELLEEFKTREHPPRGEFLAFEGVGDKDVYNITAPFTMGGRTYIAGRVEPRHAEGDSEVQFFEEKGGVWVTAPGTPVFRLQDPFVTKVGGELAFGGVETFPHPDTRYSGGIGYRTVFYRGETLQSLRLFARGPDLMKDIRLIQLRNSEIAVFTRPQGPWVADAERGKIGFTKLPSLGALDAEQISNAKIIEGQFLNHEWGGANELHLLDENTIGVLGHIAYIDDANKKHYYAMAFTFDPDTGTPSPLRIIASRGNFPEGPAKLSPELDDVIFPGGIIRNRNDHSATLYAGVSDAQAGRITIPDPFKVPNLKL</sequence>
<dbReference type="AlphaFoldDB" id="A0A1F4VAN7"/>
<reference evidence="1 2" key="1">
    <citation type="journal article" date="2016" name="Nat. Commun.">
        <title>Thousands of microbial genomes shed light on interconnected biogeochemical processes in an aquifer system.</title>
        <authorList>
            <person name="Anantharaman K."/>
            <person name="Brown C.T."/>
            <person name="Hug L.A."/>
            <person name="Sharon I."/>
            <person name="Castelle C.J."/>
            <person name="Probst A.J."/>
            <person name="Thomas B.C."/>
            <person name="Singh A."/>
            <person name="Wilkins M.J."/>
            <person name="Karaoz U."/>
            <person name="Brodie E.L."/>
            <person name="Williams K.H."/>
            <person name="Hubbard S.S."/>
            <person name="Banfield J.F."/>
        </authorList>
    </citation>
    <scope>NUCLEOTIDE SEQUENCE [LARGE SCALE GENOMIC DNA]</scope>
</reference>
<dbReference type="STRING" id="1802619.A2797_00730"/>
<protein>
    <recommendedName>
        <fullName evidence="3">DUF1861 domain-containing protein</fullName>
    </recommendedName>
</protein>
<dbReference type="Gene3D" id="2.115.10.20">
    <property type="entry name" value="Glycosyl hydrolase domain, family 43"/>
    <property type="match status" value="1"/>
</dbReference>
<organism evidence="1 2">
    <name type="scientific">candidate division WWE3 bacterium RIFCSPHIGHO2_01_FULL_48_15</name>
    <dbReference type="NCBI Taxonomy" id="1802619"/>
    <lineage>
        <taxon>Bacteria</taxon>
        <taxon>Katanobacteria</taxon>
    </lineage>
</organism>
<gene>
    <name evidence="1" type="ORF">A2797_00730</name>
</gene>
<evidence type="ECO:0000313" key="2">
    <source>
        <dbReference type="Proteomes" id="UP000179005"/>
    </source>
</evidence>